<dbReference type="Pfam" id="PF04937">
    <property type="entry name" value="DUF659"/>
    <property type="match status" value="1"/>
</dbReference>
<evidence type="ECO:0008006" key="5">
    <source>
        <dbReference type="Google" id="ProtNLM"/>
    </source>
</evidence>
<dbReference type="InterPro" id="IPR012337">
    <property type="entry name" value="RNaseH-like_sf"/>
</dbReference>
<name>A0A7R9VUK9_9CHLO</name>
<accession>A0A7R9VUK9</accession>
<organism evidence="4">
    <name type="scientific">Chlamydomonas euryale</name>
    <dbReference type="NCBI Taxonomy" id="1486919"/>
    <lineage>
        <taxon>Eukaryota</taxon>
        <taxon>Viridiplantae</taxon>
        <taxon>Chlorophyta</taxon>
        <taxon>core chlorophytes</taxon>
        <taxon>Chlorophyceae</taxon>
        <taxon>CS clade</taxon>
        <taxon>Chlamydomonadales</taxon>
        <taxon>Chlamydomonadaceae</taxon>
        <taxon>Chlamydomonas</taxon>
    </lineage>
</organism>
<evidence type="ECO:0000313" key="4">
    <source>
        <dbReference type="EMBL" id="CAD8305104.1"/>
    </source>
</evidence>
<sequence length="515" mass="58274">MVQKIGASNIKAFITDSASNAKACGKALEAKYPHIIWMPCAVHCIDLLLEDIGKLDWAAEIIEEGKDVVKYFKAHQWTLGELRQISKVKLELLLPGDTRFGTEFLMVSRAVEKRDDLQATVRSDVWTAHMPKPKKVGARQSGASANASTSKAGRQSKPSQKAAQAANVEAAVLQEKSAAQKAADQVKDVHDAVLDEEMWVKMEFLVDVCKPIIMLLRFCDSDALGISKLYYRCSMLQTWIKACNGDKESIAAIDEYRTSMLKAEKGEKYVVSESDLFVPSFEDMEKMLKLQPGTINKQLMGIVRKRWDMLHTPLHAAAYVLDLEYHGQLDEICNNEEVMSGFEEVLKKYASTVAEELELRQEWSAYQHKEGVFCGTNELMWTAARTMPAHKWWYEFARGSKKLRAVALRVLSTCMSSGGLERSWSNFDFIHNDKRNKLTPQRANALVSIFSDMKLMRAKARSASQGRDNDTIPWMWREDEEDQQVEEEEEEELVLETEAAATTAEELDMTMSDLD</sequence>
<evidence type="ECO:0000259" key="2">
    <source>
        <dbReference type="Pfam" id="PF04937"/>
    </source>
</evidence>
<dbReference type="InterPro" id="IPR008906">
    <property type="entry name" value="HATC_C_dom"/>
</dbReference>
<evidence type="ECO:0000259" key="3">
    <source>
        <dbReference type="Pfam" id="PF05699"/>
    </source>
</evidence>
<feature type="domain" description="DUF659" evidence="2">
    <location>
        <begin position="1"/>
        <end position="68"/>
    </location>
</feature>
<gene>
    <name evidence="4" type="ORF">CEUR00632_LOCUS17917</name>
</gene>
<proteinExistence type="predicted"/>
<dbReference type="EMBL" id="HBEC01038581">
    <property type="protein sequence ID" value="CAD8305104.1"/>
    <property type="molecule type" value="Transcribed_RNA"/>
</dbReference>
<dbReference type="GO" id="GO:0046983">
    <property type="term" value="F:protein dimerization activity"/>
    <property type="evidence" value="ECO:0007669"/>
    <property type="project" value="InterPro"/>
</dbReference>
<feature type="compositionally biased region" description="Acidic residues" evidence="1">
    <location>
        <begin position="478"/>
        <end position="495"/>
    </location>
</feature>
<dbReference type="AlphaFoldDB" id="A0A7R9VUK9"/>
<evidence type="ECO:0000256" key="1">
    <source>
        <dbReference type="SAM" id="MobiDB-lite"/>
    </source>
</evidence>
<dbReference type="SUPFAM" id="SSF53098">
    <property type="entry name" value="Ribonuclease H-like"/>
    <property type="match status" value="1"/>
</dbReference>
<feature type="domain" description="HAT C-terminal dimerisation" evidence="3">
    <location>
        <begin position="385"/>
        <end position="453"/>
    </location>
</feature>
<feature type="region of interest" description="Disordered" evidence="1">
    <location>
        <begin position="461"/>
        <end position="515"/>
    </location>
</feature>
<protein>
    <recommendedName>
        <fullName evidence="5">DUF659 domain-containing protein</fullName>
    </recommendedName>
</protein>
<dbReference type="Pfam" id="PF05699">
    <property type="entry name" value="Dimer_Tnp_hAT"/>
    <property type="match status" value="1"/>
</dbReference>
<dbReference type="PANTHER" id="PTHR32166:SF123">
    <property type="entry name" value="BED-TYPE DOMAIN-CONTAINING PROTEIN"/>
    <property type="match status" value="1"/>
</dbReference>
<reference evidence="4" key="1">
    <citation type="submission" date="2021-01" db="EMBL/GenBank/DDBJ databases">
        <authorList>
            <person name="Corre E."/>
            <person name="Pelletier E."/>
            <person name="Niang G."/>
            <person name="Scheremetjew M."/>
            <person name="Finn R."/>
            <person name="Kale V."/>
            <person name="Holt S."/>
            <person name="Cochrane G."/>
            <person name="Meng A."/>
            <person name="Brown T."/>
            <person name="Cohen L."/>
        </authorList>
    </citation>
    <scope>NUCLEOTIDE SEQUENCE</scope>
    <source>
        <strain evidence="4">CCMP219</strain>
    </source>
</reference>
<dbReference type="PANTHER" id="PTHR32166">
    <property type="entry name" value="OSJNBA0013A04.12 PROTEIN"/>
    <property type="match status" value="1"/>
</dbReference>
<dbReference type="InterPro" id="IPR007021">
    <property type="entry name" value="DUF659"/>
</dbReference>
<feature type="region of interest" description="Disordered" evidence="1">
    <location>
        <begin position="132"/>
        <end position="161"/>
    </location>
</feature>
<feature type="compositionally biased region" description="Polar residues" evidence="1">
    <location>
        <begin position="141"/>
        <end position="153"/>
    </location>
</feature>